<evidence type="ECO:0000313" key="1">
    <source>
        <dbReference type="EMBL" id="KAI4454640.1"/>
    </source>
</evidence>
<dbReference type="Proteomes" id="UP001056778">
    <property type="component" value="Chromosome 9"/>
</dbReference>
<dbReference type="EMBL" id="CM043023">
    <property type="protein sequence ID" value="KAI4454640.1"/>
    <property type="molecule type" value="Genomic_DNA"/>
</dbReference>
<organism evidence="1 2">
    <name type="scientific">Holotrichia oblita</name>
    <name type="common">Chafer beetle</name>
    <dbReference type="NCBI Taxonomy" id="644536"/>
    <lineage>
        <taxon>Eukaryota</taxon>
        <taxon>Metazoa</taxon>
        <taxon>Ecdysozoa</taxon>
        <taxon>Arthropoda</taxon>
        <taxon>Hexapoda</taxon>
        <taxon>Insecta</taxon>
        <taxon>Pterygota</taxon>
        <taxon>Neoptera</taxon>
        <taxon>Endopterygota</taxon>
        <taxon>Coleoptera</taxon>
        <taxon>Polyphaga</taxon>
        <taxon>Scarabaeiformia</taxon>
        <taxon>Scarabaeidae</taxon>
        <taxon>Melolonthinae</taxon>
        <taxon>Holotrichia</taxon>
    </lineage>
</organism>
<comment type="caution">
    <text evidence="1">The sequence shown here is derived from an EMBL/GenBank/DDBJ whole genome shotgun (WGS) entry which is preliminary data.</text>
</comment>
<proteinExistence type="predicted"/>
<keyword evidence="2" id="KW-1185">Reference proteome</keyword>
<evidence type="ECO:0000313" key="2">
    <source>
        <dbReference type="Proteomes" id="UP001056778"/>
    </source>
</evidence>
<name>A0ACB9SR66_HOLOL</name>
<reference evidence="1" key="1">
    <citation type="submission" date="2022-04" db="EMBL/GenBank/DDBJ databases">
        <title>Chromosome-scale genome assembly of Holotrichia oblita Faldermann.</title>
        <authorList>
            <person name="Rongchong L."/>
        </authorList>
    </citation>
    <scope>NUCLEOTIDE SEQUENCE</scope>
    <source>
        <strain evidence="1">81SQS9</strain>
    </source>
</reference>
<sequence>MSSYPNLEVLTLIKELVSNLTNFKEGSPLFNHVENYIINCVQNADSMVFLKKKDIDRSISSLSDKFIFHGFSIQANDLMRHYENFLPNSTPKNLCESKLNTIKFLLCLAESPTSIERWSPPPGESSDDWSEMSESDSSLTTSPEIMTEPKRIVTLDEIDTNDKIIADYESWKESGRFLGIFRKGLINIKRSNIIPEYCVLREIIWQCFISHNSFVFNFVGDKLLPKENVTIASVRPITFQTFLNEFLPYIELLHEFQSFHESLFEDEYVKAPDTYRSYDNSLRNFLKPLFDKMIEIEREILRQTSTFTLLKLANEFKQIFETTNVLRHIHHNIVLDFKNNEPLVCVTTLLSRLHHGLVHCVSKNELDIYLTLYLESLFKYLTIINSWLGNDTLIDVCGEFIIKKVNTNSTDTSDYSDSTYFSVFTENVIDEDKFNWNMGFIIREISEMYREDSIFKLIITDVLQIGKNIHFLRLLKKLYLLEDITNTESLYDELISRVLKKISSYFNHDIEEDRTEMVPLENKGESDELQFKFPAICPDHCKYPTEMDKLENLVDTSDGFLMLALKNYFVQENEEPPPNRNPYIRGFRR</sequence>
<gene>
    <name evidence="1" type="ORF">MML48_9g00011479</name>
</gene>
<accession>A0ACB9SR66</accession>
<protein>
    <submittedName>
        <fullName evidence="1">Gamma tubulin complex protein</fullName>
    </submittedName>
</protein>